<feature type="compositionally biased region" description="Basic residues" evidence="1">
    <location>
        <begin position="456"/>
        <end position="470"/>
    </location>
</feature>
<feature type="compositionally biased region" description="Basic and acidic residues" evidence="1">
    <location>
        <begin position="409"/>
        <end position="419"/>
    </location>
</feature>
<feature type="compositionally biased region" description="Basic residues" evidence="1">
    <location>
        <begin position="483"/>
        <end position="495"/>
    </location>
</feature>
<protein>
    <recommendedName>
        <fullName evidence="4">DUF3027 family protein</fullName>
    </recommendedName>
</protein>
<dbReference type="eggNOG" id="ENOG502ZBU7">
    <property type="taxonomic scope" value="Bacteria"/>
</dbReference>
<accession>A0A087CGU9</accession>
<feature type="compositionally biased region" description="Basic and acidic residues" evidence="1">
    <location>
        <begin position="499"/>
        <end position="523"/>
    </location>
</feature>
<feature type="region of interest" description="Disordered" evidence="1">
    <location>
        <begin position="367"/>
        <end position="523"/>
    </location>
</feature>
<name>A0A087CGU9_9BIFI</name>
<evidence type="ECO:0000313" key="2">
    <source>
        <dbReference type="EMBL" id="KFI82499.1"/>
    </source>
</evidence>
<reference evidence="2 3" key="1">
    <citation type="submission" date="2014-03" db="EMBL/GenBank/DDBJ databases">
        <title>Genomics of Bifidobacteria.</title>
        <authorList>
            <person name="Ventura M."/>
            <person name="Milani C."/>
            <person name="Lugli G.A."/>
        </authorList>
    </citation>
    <scope>NUCLEOTIDE SEQUENCE [LARGE SCALE GENOMIC DNA]</scope>
    <source>
        <strain evidence="2 3">LMG 21775</strain>
    </source>
</reference>
<dbReference type="STRING" id="218140.BPSY_1349"/>
<comment type="caution">
    <text evidence="2">The sequence shown here is derived from an EMBL/GenBank/DDBJ whole genome shotgun (WGS) entry which is preliminary data.</text>
</comment>
<evidence type="ECO:0008006" key="4">
    <source>
        <dbReference type="Google" id="ProtNLM"/>
    </source>
</evidence>
<dbReference type="Pfam" id="PF11228">
    <property type="entry name" value="DUF3027"/>
    <property type="match status" value="1"/>
</dbReference>
<dbReference type="InterPro" id="IPR021391">
    <property type="entry name" value="DUF3027"/>
</dbReference>
<evidence type="ECO:0000256" key="1">
    <source>
        <dbReference type="SAM" id="MobiDB-lite"/>
    </source>
</evidence>
<feature type="compositionally biased region" description="Low complexity" evidence="1">
    <location>
        <begin position="152"/>
        <end position="163"/>
    </location>
</feature>
<proteinExistence type="predicted"/>
<gene>
    <name evidence="2" type="ORF">BPSY_1349</name>
</gene>
<dbReference type="AlphaFoldDB" id="A0A087CGU9"/>
<feature type="region of interest" description="Disordered" evidence="1">
    <location>
        <begin position="142"/>
        <end position="175"/>
    </location>
</feature>
<keyword evidence="3" id="KW-1185">Reference proteome</keyword>
<dbReference type="EMBL" id="JGZI01000009">
    <property type="protein sequence ID" value="KFI82499.1"/>
    <property type="molecule type" value="Genomic_DNA"/>
</dbReference>
<sequence length="523" mass="55638">MPLKVCEMSQKQHDPQELARAVAVQVASEAAEVGDFVTAVDEGDHVTDFRFASHVPGYENWQWSVTLYHDSELDSWTVDESSLVPAEGALLPPQWVPWKDRLLPEDLSVTDVLGTDADDPRMEPGLASRTLDRAEHIVSHDEAGDGAGSASGDGDASPAASTSEDVAEDAGEDPAELAQNADDLVDAAVAFHLTREHVMSVQGRAETAKRWYEGQHGPKSLSTKTADGLTCEECGFMIPLQGELGRFFGVCANKWSADDGKVVALDHGCGEHSEIEAAPGSSLWVQSEPAYDDLHIDVVRHARNVKSEEIATASKPSDAGSDAELPEVEILESLANDKSADATVDTAGNTVQDIVVEDIVENTVENTVEHTTENTAKNKAKKAAKNTAKNTPDKADESPVSTATVATTHADHADTHADAEQEGATPGVGESSAQAGAENVALQGEIELGDGEATKPVKKKAKTTTRRRRVSAAEGDAKETSSPRRRKSTAKRQTAKSRTAADHAVDQHTAEQHTADKDAQAAE</sequence>
<evidence type="ECO:0000313" key="3">
    <source>
        <dbReference type="Proteomes" id="UP000029050"/>
    </source>
</evidence>
<organism evidence="2 3">
    <name type="scientific">Bifidobacterium psychraerophilum</name>
    <dbReference type="NCBI Taxonomy" id="218140"/>
    <lineage>
        <taxon>Bacteria</taxon>
        <taxon>Bacillati</taxon>
        <taxon>Actinomycetota</taxon>
        <taxon>Actinomycetes</taxon>
        <taxon>Bifidobacteriales</taxon>
        <taxon>Bifidobacteriaceae</taxon>
        <taxon>Bifidobacterium</taxon>
    </lineage>
</organism>
<feature type="compositionally biased region" description="Acidic residues" evidence="1">
    <location>
        <begin position="165"/>
        <end position="175"/>
    </location>
</feature>
<dbReference type="Proteomes" id="UP000029050">
    <property type="component" value="Unassembled WGS sequence"/>
</dbReference>